<evidence type="ECO:0000313" key="3">
    <source>
        <dbReference type="EMBL" id="MFC4336851.1"/>
    </source>
</evidence>
<feature type="domain" description="Fumarylacetoacetase-like C-terminal" evidence="2">
    <location>
        <begin position="92"/>
        <end position="246"/>
    </location>
</feature>
<dbReference type="PANTHER" id="PTHR30143:SF0">
    <property type="entry name" value="2-KETO-4-PENTENOATE HYDRATASE"/>
    <property type="match status" value="1"/>
</dbReference>
<dbReference type="InterPro" id="IPR011234">
    <property type="entry name" value="Fumarylacetoacetase-like_C"/>
</dbReference>
<accession>A0ABV8U2P5</accession>
<dbReference type="RefSeq" id="WP_380623209.1">
    <property type="nucleotide sequence ID" value="NZ_JBHSDK010000023.1"/>
</dbReference>
<name>A0ABV8U2P5_9ACTN</name>
<keyword evidence="4" id="KW-1185">Reference proteome</keyword>
<sequence length="251" mass="26131">MDLYDTIAARLYEAERTGEPISPVRGEIGERDLESAYRVQERLVRKHVAEGARAAGWKVGVSSPAALEAFAMDEPVSGVLLAENRVRDGGVITADGLSAPRVEVEVALVLAEDLSAPRSVAEAAAAVDYAVPALEVVDSRFRWDVAIADLVADNTAACRYVLGSDPRKLGEVDVAGVRTSLSRDGVEVSTGSGADTAGSPLNALFWLAGRRDLKAGEVVLTGALGTVVPVERGGAFRAEVSGLGGVSVSFA</sequence>
<organism evidence="3 4">
    <name type="scientific">Salininema proteolyticum</name>
    <dbReference type="NCBI Taxonomy" id="1607685"/>
    <lineage>
        <taxon>Bacteria</taxon>
        <taxon>Bacillati</taxon>
        <taxon>Actinomycetota</taxon>
        <taxon>Actinomycetes</taxon>
        <taxon>Glycomycetales</taxon>
        <taxon>Glycomycetaceae</taxon>
        <taxon>Salininema</taxon>
    </lineage>
</organism>
<proteinExistence type="predicted"/>
<dbReference type="Proteomes" id="UP001595823">
    <property type="component" value="Unassembled WGS sequence"/>
</dbReference>
<dbReference type="EMBL" id="JBHSDK010000023">
    <property type="protein sequence ID" value="MFC4336851.1"/>
    <property type="molecule type" value="Genomic_DNA"/>
</dbReference>
<dbReference type="InterPro" id="IPR050772">
    <property type="entry name" value="Hydratase-Decarb/MhpD_sf"/>
</dbReference>
<evidence type="ECO:0000256" key="1">
    <source>
        <dbReference type="ARBA" id="ARBA00023239"/>
    </source>
</evidence>
<dbReference type="SUPFAM" id="SSF56529">
    <property type="entry name" value="FAH"/>
    <property type="match status" value="1"/>
</dbReference>
<gene>
    <name evidence="3" type="ORF">ACFPET_16745</name>
</gene>
<evidence type="ECO:0000259" key="2">
    <source>
        <dbReference type="Pfam" id="PF01557"/>
    </source>
</evidence>
<comment type="caution">
    <text evidence="3">The sequence shown here is derived from an EMBL/GenBank/DDBJ whole genome shotgun (WGS) entry which is preliminary data.</text>
</comment>
<keyword evidence="1" id="KW-0456">Lyase</keyword>
<reference evidence="4" key="1">
    <citation type="journal article" date="2019" name="Int. J. Syst. Evol. Microbiol.">
        <title>The Global Catalogue of Microorganisms (GCM) 10K type strain sequencing project: providing services to taxonomists for standard genome sequencing and annotation.</title>
        <authorList>
            <consortium name="The Broad Institute Genomics Platform"/>
            <consortium name="The Broad Institute Genome Sequencing Center for Infectious Disease"/>
            <person name="Wu L."/>
            <person name="Ma J."/>
        </authorList>
    </citation>
    <scope>NUCLEOTIDE SEQUENCE [LARGE SCALE GENOMIC DNA]</scope>
    <source>
        <strain evidence="4">IBRC-M 10908</strain>
    </source>
</reference>
<dbReference type="Gene3D" id="3.90.850.10">
    <property type="entry name" value="Fumarylacetoacetase-like, C-terminal domain"/>
    <property type="match status" value="1"/>
</dbReference>
<dbReference type="InterPro" id="IPR036663">
    <property type="entry name" value="Fumarylacetoacetase_C_sf"/>
</dbReference>
<protein>
    <submittedName>
        <fullName evidence="3">2-keto-4-pentenoate hydratase</fullName>
    </submittedName>
</protein>
<dbReference type="Pfam" id="PF01557">
    <property type="entry name" value="FAA_hydrolase"/>
    <property type="match status" value="1"/>
</dbReference>
<evidence type="ECO:0000313" key="4">
    <source>
        <dbReference type="Proteomes" id="UP001595823"/>
    </source>
</evidence>
<dbReference type="PANTHER" id="PTHR30143">
    <property type="entry name" value="ACID HYDRATASE"/>
    <property type="match status" value="1"/>
</dbReference>